<evidence type="ECO:0000313" key="3">
    <source>
        <dbReference type="EMBL" id="BBD20109.1"/>
    </source>
</evidence>
<keyword evidence="1" id="KW-1133">Transmembrane helix</keyword>
<dbReference type="AlphaFoldDB" id="A0A2Z6BEF3"/>
<keyword evidence="1" id="KW-0812">Transmembrane</keyword>
<proteinExistence type="predicted"/>
<name>A0A2Z6BEF3_PENJP</name>
<keyword evidence="2" id="KW-0732">Signal</keyword>
<feature type="transmembrane region" description="Helical" evidence="1">
    <location>
        <begin position="75"/>
        <end position="96"/>
    </location>
</feature>
<feature type="signal peptide" evidence="2">
    <location>
        <begin position="1"/>
        <end position="21"/>
    </location>
</feature>
<organism evidence="3">
    <name type="scientific">Penaeus japonicus</name>
    <name type="common">Kuruma prawn</name>
    <name type="synonym">Marsupenaeus japonicus</name>
    <dbReference type="NCBI Taxonomy" id="27405"/>
    <lineage>
        <taxon>Eukaryota</taxon>
        <taxon>Metazoa</taxon>
        <taxon>Ecdysozoa</taxon>
        <taxon>Arthropoda</taxon>
        <taxon>Crustacea</taxon>
        <taxon>Multicrustacea</taxon>
        <taxon>Malacostraca</taxon>
        <taxon>Eumalacostraca</taxon>
        <taxon>Eucarida</taxon>
        <taxon>Decapoda</taxon>
        <taxon>Dendrobranchiata</taxon>
        <taxon>Penaeoidea</taxon>
        <taxon>Penaeidae</taxon>
        <taxon>Penaeus</taxon>
    </lineage>
</organism>
<keyword evidence="1" id="KW-0472">Membrane</keyword>
<sequence length="115" mass="13770">MYICIHIFIFIYLYSMDTSNAKETLNVPQEQKQSNNNKTILSDFNDNVNFFMGPMYKEIAYMIEEDKASSVTDKLFMIFIISLNLFCWSVVLYRLILYYEQVRNINLNNNLYNTR</sequence>
<reference evidence="3" key="1">
    <citation type="submission" date="2008-09" db="EMBL/GenBank/DDBJ databases">
        <title>Highly repeated large DNA fragments in the genome of kuruma shrimp, Marsupenaeus japonicus.</title>
        <authorList>
            <person name="Koyama T."/>
            <person name="Asakawa S."/>
            <person name="Katagiri T."/>
            <person name="Shimizu A."/>
            <person name="Shimizu N."/>
            <person name="Fagutao F.F."/>
            <person name="Rapeepat M."/>
            <person name="Santos M.D."/>
            <person name="Kondo H."/>
            <person name="Hirono I."/>
            <person name="Aoki T."/>
        </authorList>
    </citation>
    <scope>NUCLEOTIDE SEQUENCE</scope>
</reference>
<feature type="chain" id="PRO_5016377117" evidence="2">
    <location>
        <begin position="22"/>
        <end position="115"/>
    </location>
</feature>
<evidence type="ECO:0000256" key="2">
    <source>
        <dbReference type="SAM" id="SignalP"/>
    </source>
</evidence>
<evidence type="ECO:0000256" key="1">
    <source>
        <dbReference type="SAM" id="Phobius"/>
    </source>
</evidence>
<accession>A0A2Z6BEF3</accession>
<protein>
    <submittedName>
        <fullName evidence="3">Wsv293a-like protein</fullName>
    </submittedName>
</protein>
<dbReference type="EMBL" id="AP010878">
    <property type="protein sequence ID" value="BBD20109.1"/>
    <property type="molecule type" value="Genomic_DNA"/>
</dbReference>